<comment type="similarity">
    <text evidence="8">Belongs to the FliO/MopB family.</text>
</comment>
<dbReference type="PANTHER" id="PTHR38766:SF1">
    <property type="entry name" value="FLAGELLAR PROTEIN FLIO"/>
    <property type="match status" value="1"/>
</dbReference>
<keyword evidence="7" id="KW-0975">Bacterial flagellum</keyword>
<evidence type="ECO:0000313" key="12">
    <source>
        <dbReference type="Proteomes" id="UP000519897"/>
    </source>
</evidence>
<evidence type="ECO:0000313" key="11">
    <source>
        <dbReference type="EMBL" id="MBB4141982.1"/>
    </source>
</evidence>
<dbReference type="GO" id="GO:0044781">
    <property type="term" value="P:bacterial-type flagellum organization"/>
    <property type="evidence" value="ECO:0007669"/>
    <property type="project" value="InterPro"/>
</dbReference>
<dbReference type="GO" id="GO:0009425">
    <property type="term" value="C:bacterial-type flagellum basal body"/>
    <property type="evidence" value="ECO:0007669"/>
    <property type="project" value="UniProtKB-SubCell"/>
</dbReference>
<evidence type="ECO:0000256" key="4">
    <source>
        <dbReference type="ARBA" id="ARBA00022692"/>
    </source>
</evidence>
<keyword evidence="5 10" id="KW-1133">Transmembrane helix</keyword>
<gene>
    <name evidence="11" type="ORF">GGQ72_000481</name>
</gene>
<evidence type="ECO:0000256" key="6">
    <source>
        <dbReference type="ARBA" id="ARBA00023136"/>
    </source>
</evidence>
<dbReference type="EMBL" id="JACIEC010000001">
    <property type="protein sequence ID" value="MBB4141982.1"/>
    <property type="molecule type" value="Genomic_DNA"/>
</dbReference>
<accession>A0A7W6LEZ1</accession>
<dbReference type="AlphaFoldDB" id="A0A7W6LEZ1"/>
<comment type="caution">
    <text evidence="11">The sequence shown here is derived from an EMBL/GenBank/DDBJ whole genome shotgun (WGS) entry which is preliminary data.</text>
</comment>
<dbReference type="PANTHER" id="PTHR38766">
    <property type="entry name" value="FLAGELLAR PROTEIN FLIO"/>
    <property type="match status" value="1"/>
</dbReference>
<dbReference type="InterPro" id="IPR052205">
    <property type="entry name" value="FliO/MopB"/>
</dbReference>
<feature type="region of interest" description="Disordered" evidence="9">
    <location>
        <begin position="237"/>
        <end position="341"/>
    </location>
</feature>
<dbReference type="RefSeq" id="WP_246251432.1">
    <property type="nucleotide sequence ID" value="NZ_CP049250.1"/>
</dbReference>
<evidence type="ECO:0000256" key="5">
    <source>
        <dbReference type="ARBA" id="ARBA00022989"/>
    </source>
</evidence>
<evidence type="ECO:0000256" key="2">
    <source>
        <dbReference type="ARBA" id="ARBA00004236"/>
    </source>
</evidence>
<keyword evidence="11" id="KW-0969">Cilium</keyword>
<evidence type="ECO:0000256" key="7">
    <source>
        <dbReference type="ARBA" id="ARBA00023143"/>
    </source>
</evidence>
<feature type="region of interest" description="Disordered" evidence="9">
    <location>
        <begin position="123"/>
        <end position="183"/>
    </location>
</feature>
<keyword evidence="11" id="KW-0966">Cell projection</keyword>
<keyword evidence="4 10" id="KW-0812">Transmembrane</keyword>
<keyword evidence="11" id="KW-0282">Flagellum</keyword>
<evidence type="ECO:0000256" key="1">
    <source>
        <dbReference type="ARBA" id="ARBA00004117"/>
    </source>
</evidence>
<dbReference type="Proteomes" id="UP000519897">
    <property type="component" value="Unassembled WGS sequence"/>
</dbReference>
<evidence type="ECO:0000256" key="10">
    <source>
        <dbReference type="SAM" id="Phobius"/>
    </source>
</evidence>
<organism evidence="11 12">
    <name type="scientific">Rhizobium rhizoryzae</name>
    <dbReference type="NCBI Taxonomy" id="451876"/>
    <lineage>
        <taxon>Bacteria</taxon>
        <taxon>Pseudomonadati</taxon>
        <taxon>Pseudomonadota</taxon>
        <taxon>Alphaproteobacteria</taxon>
        <taxon>Hyphomicrobiales</taxon>
        <taxon>Rhizobiaceae</taxon>
        <taxon>Rhizobium/Agrobacterium group</taxon>
        <taxon>Rhizobium</taxon>
    </lineage>
</organism>
<evidence type="ECO:0000256" key="3">
    <source>
        <dbReference type="ARBA" id="ARBA00022475"/>
    </source>
</evidence>
<reference evidence="11 12" key="1">
    <citation type="submission" date="2020-08" db="EMBL/GenBank/DDBJ databases">
        <title>Genomic Encyclopedia of Type Strains, Phase IV (KMG-IV): sequencing the most valuable type-strain genomes for metagenomic binning, comparative biology and taxonomic classification.</title>
        <authorList>
            <person name="Goeker M."/>
        </authorList>
    </citation>
    <scope>NUCLEOTIDE SEQUENCE [LARGE SCALE GENOMIC DNA]</scope>
    <source>
        <strain evidence="11 12">DSM 29514</strain>
    </source>
</reference>
<dbReference type="Pfam" id="PF04347">
    <property type="entry name" value="FliO"/>
    <property type="match status" value="1"/>
</dbReference>
<keyword evidence="3" id="KW-1003">Cell membrane</keyword>
<feature type="transmembrane region" description="Helical" evidence="10">
    <location>
        <begin position="6"/>
        <end position="29"/>
    </location>
</feature>
<dbReference type="InterPro" id="IPR022781">
    <property type="entry name" value="Flagellar_biosynth_FliO"/>
</dbReference>
<proteinExistence type="inferred from homology"/>
<dbReference type="GO" id="GO:0005886">
    <property type="term" value="C:plasma membrane"/>
    <property type="evidence" value="ECO:0007669"/>
    <property type="project" value="UniProtKB-SubCell"/>
</dbReference>
<name>A0A7W6LEZ1_9HYPH</name>
<comment type="subcellular location">
    <subcellularLocation>
        <location evidence="1">Bacterial flagellum basal body</location>
    </subcellularLocation>
    <subcellularLocation>
        <location evidence="2">Cell membrane</location>
    </subcellularLocation>
</comment>
<evidence type="ECO:0000256" key="9">
    <source>
        <dbReference type="SAM" id="MobiDB-lite"/>
    </source>
</evidence>
<keyword evidence="6 10" id="KW-0472">Membrane</keyword>
<keyword evidence="12" id="KW-1185">Reference proteome</keyword>
<protein>
    <submittedName>
        <fullName evidence="11">Flagellar biogenesis protein FliO</fullName>
    </submittedName>
</protein>
<evidence type="ECO:0000256" key="8">
    <source>
        <dbReference type="ARBA" id="ARBA00037937"/>
    </source>
</evidence>
<sequence>MTAYGSRLVIAVLGVGIGLMLLIGILYLIRRRSGPSPFLRGGKNRQPRLQVLDAAAVDARRRIVLIRRDNVEHLVMIGGPTDVVIESGIGAPRDGETLAYSTATALPSAASSDVRLEAPAPQPQIAAAKPDVNVAPTAPTASIQPKSPPAEAQAPSTPSQRAQPAKSFEPVVEAAKRPQAGQKKPTVIEPVVMEPVPTVQTVTEPVRPTNGATEVSKAPDIGAASDALDAARRRVFQPTVDRSPVPAPAKTEPAVLDPASADKPVQADPPVSPPPQPVAKEPDMEAAKPRSLGSEFDRILEEEMANNLSAQKSDPAKDSFTPMLPRRDPANPRVTGATAEPMLQNEIARIFGEMSVTRDGK</sequence>